<dbReference type="PANTHER" id="PTHR34220:SF7">
    <property type="entry name" value="SENSOR HISTIDINE KINASE YPDA"/>
    <property type="match status" value="1"/>
</dbReference>
<dbReference type="EMBL" id="JADINB010000019">
    <property type="protein sequence ID" value="MBO8428471.1"/>
    <property type="molecule type" value="Genomic_DNA"/>
</dbReference>
<dbReference type="InterPro" id="IPR010559">
    <property type="entry name" value="Sig_transdc_His_kin_internal"/>
</dbReference>
<feature type="transmembrane region" description="Helical" evidence="1">
    <location>
        <begin position="21"/>
        <end position="45"/>
    </location>
</feature>
<keyword evidence="1" id="KW-0472">Membrane</keyword>
<feature type="transmembrane region" description="Helical" evidence="1">
    <location>
        <begin position="51"/>
        <end position="76"/>
    </location>
</feature>
<feature type="domain" description="Signal transduction histidine kinase internal region" evidence="2">
    <location>
        <begin position="160"/>
        <end position="237"/>
    </location>
</feature>
<keyword evidence="3" id="KW-0808">Transferase</keyword>
<evidence type="ECO:0000313" key="4">
    <source>
        <dbReference type="Proteomes" id="UP000823635"/>
    </source>
</evidence>
<reference evidence="3" key="2">
    <citation type="journal article" date="2021" name="PeerJ">
        <title>Extensive microbial diversity within the chicken gut microbiome revealed by metagenomics and culture.</title>
        <authorList>
            <person name="Gilroy R."/>
            <person name="Ravi A."/>
            <person name="Getino M."/>
            <person name="Pursley I."/>
            <person name="Horton D.L."/>
            <person name="Alikhan N.F."/>
            <person name="Baker D."/>
            <person name="Gharbi K."/>
            <person name="Hall N."/>
            <person name="Watson M."/>
            <person name="Adriaenssens E.M."/>
            <person name="Foster-Nyarko E."/>
            <person name="Jarju S."/>
            <person name="Secka A."/>
            <person name="Antonio M."/>
            <person name="Oren A."/>
            <person name="Chaudhuri R.R."/>
            <person name="La Ragione R."/>
            <person name="Hildebrand F."/>
            <person name="Pallen M.J."/>
        </authorList>
    </citation>
    <scope>NUCLEOTIDE SEQUENCE</scope>
    <source>
        <strain evidence="3">15467</strain>
    </source>
</reference>
<gene>
    <name evidence="3" type="ORF">IAC68_00855</name>
</gene>
<dbReference type="InterPro" id="IPR050640">
    <property type="entry name" value="Bact_2-comp_sensor_kinase"/>
</dbReference>
<dbReference type="GO" id="GO:0016020">
    <property type="term" value="C:membrane"/>
    <property type="evidence" value="ECO:0007669"/>
    <property type="project" value="InterPro"/>
</dbReference>
<keyword evidence="1" id="KW-1133">Transmembrane helix</keyword>
<feature type="transmembrane region" description="Helical" evidence="1">
    <location>
        <begin position="122"/>
        <end position="144"/>
    </location>
</feature>
<keyword evidence="1" id="KW-0812">Transmembrane</keyword>
<feature type="transmembrane region" description="Helical" evidence="1">
    <location>
        <begin position="83"/>
        <end position="102"/>
    </location>
</feature>
<comment type="caution">
    <text evidence="3">The sequence shown here is derived from an EMBL/GenBank/DDBJ whole genome shotgun (WGS) entry which is preliminary data.</text>
</comment>
<accession>A0A9D9DJR3</accession>
<dbReference type="GO" id="GO:0000155">
    <property type="term" value="F:phosphorelay sensor kinase activity"/>
    <property type="evidence" value="ECO:0007669"/>
    <property type="project" value="InterPro"/>
</dbReference>
<evidence type="ECO:0000313" key="3">
    <source>
        <dbReference type="EMBL" id="MBO8428471.1"/>
    </source>
</evidence>
<keyword evidence="3" id="KW-0418">Kinase</keyword>
<proteinExistence type="predicted"/>
<organism evidence="3 4">
    <name type="scientific">Candidatus Egerieousia excrementavium</name>
    <dbReference type="NCBI Taxonomy" id="2840778"/>
    <lineage>
        <taxon>Bacteria</taxon>
        <taxon>Pseudomonadati</taxon>
        <taxon>Bacteroidota</taxon>
        <taxon>Bacteroidia</taxon>
        <taxon>Bacteroidales</taxon>
        <taxon>Candidatus Egerieousia</taxon>
    </lineage>
</organism>
<dbReference type="AlphaFoldDB" id="A0A9D9DJR3"/>
<dbReference type="Gene3D" id="3.30.565.10">
    <property type="entry name" value="Histidine kinase-like ATPase, C-terminal domain"/>
    <property type="match status" value="1"/>
</dbReference>
<evidence type="ECO:0000259" key="2">
    <source>
        <dbReference type="Pfam" id="PF06580"/>
    </source>
</evidence>
<dbReference type="Proteomes" id="UP000823635">
    <property type="component" value="Unassembled WGS sequence"/>
</dbReference>
<reference evidence="3" key="1">
    <citation type="submission" date="2020-10" db="EMBL/GenBank/DDBJ databases">
        <authorList>
            <person name="Gilroy R."/>
        </authorList>
    </citation>
    <scope>NUCLEOTIDE SEQUENCE</scope>
    <source>
        <strain evidence="3">15467</strain>
    </source>
</reference>
<protein>
    <submittedName>
        <fullName evidence="3">Histidine kinase</fullName>
    </submittedName>
</protein>
<evidence type="ECO:0000256" key="1">
    <source>
        <dbReference type="SAM" id="Phobius"/>
    </source>
</evidence>
<sequence length="348" mass="40619">MKLGMKFRKGKNDKGYKSIRLYVDLIFCLVILPLVLMLVPVEVWFLHNPAFAVTFVLYIYMLYFVYRVVNVPLLFIRKRFKSIAILVVLLLAVTELLTHYPLSENGASKIPISFRRHLYSQTVWFFFLIVSGFSLAVSLTFELFKQILFRQQVESEKNKAELSLYKAQINPHFMFNTLNTLYGLVVTRSENTESAFIKFSNILQYMYENASVEKIPLKREIEYIEQYIELQKLRLNEHTKVIFENNAGEDANLQIPPMILITFIENAFKYGSSSQEDCTILIRLDVEGNKLCFETTNSIIRDKSADRSPIGIENCRKRLRLLYGRNAELKVENDEAERLFVVKLVINL</sequence>
<name>A0A9D9DJR3_9BACT</name>
<dbReference type="Pfam" id="PF06580">
    <property type="entry name" value="His_kinase"/>
    <property type="match status" value="1"/>
</dbReference>
<dbReference type="InterPro" id="IPR036890">
    <property type="entry name" value="HATPase_C_sf"/>
</dbReference>
<dbReference type="PANTHER" id="PTHR34220">
    <property type="entry name" value="SENSOR HISTIDINE KINASE YPDA"/>
    <property type="match status" value="1"/>
</dbReference>